<keyword evidence="2" id="KW-1185">Reference proteome</keyword>
<organism evidence="1 2">
    <name type="scientific">Mycena sanguinolenta</name>
    <dbReference type="NCBI Taxonomy" id="230812"/>
    <lineage>
        <taxon>Eukaryota</taxon>
        <taxon>Fungi</taxon>
        <taxon>Dikarya</taxon>
        <taxon>Basidiomycota</taxon>
        <taxon>Agaricomycotina</taxon>
        <taxon>Agaricomycetes</taxon>
        <taxon>Agaricomycetidae</taxon>
        <taxon>Agaricales</taxon>
        <taxon>Marasmiineae</taxon>
        <taxon>Mycenaceae</taxon>
        <taxon>Mycena</taxon>
    </lineage>
</organism>
<dbReference type="OrthoDB" id="3069483at2759"/>
<proteinExistence type="predicted"/>
<protein>
    <submittedName>
        <fullName evidence="1">Uncharacterized protein</fullName>
    </submittedName>
</protein>
<sequence>MSLSMLEVMTILQPMKQNFSRLDLPSLTSATDGDSEGPMQSFLDNLTSLIVEATPAALPKEVCAASLSVLSSECCVNIALSDVHIPETSVRQLVHSIWDWMTEASRLLDETFEHNAALLWLVMRWSLGRIRRLMKERGGFVIPLTEMILAKKRDLSEPEEMFLLISKATHIQLLEHFGDNAVLDSSIGADAMFAWAKEYREATSKFDGFAWLDEFQRQMLPSGELAPTDRNPNAPSLLQYMEELFTPFAQFEIIRKAARKPFVRNVLHRSLQVTVLSVPHLGLSLHSAFHSMDNFDNRVEAYLAAAYESFSLRGAANEFKAEAIQLYLGRVQQGKAEGRLPGLVAPHPACTLLRYHLDSSPGDVASSRTPYPYMGVSEPPSFPTALYFEAYNVCGLGPLLRTNPSNMKLFPCFVPNLERDQHNRADQAIEKEMAIRLKVIIGHLLSQMTVDLREDSLLSVYRASVQTTEVLFDTEKYRAELKKRLNRTS</sequence>
<gene>
    <name evidence="1" type="ORF">MSAN_02310500</name>
</gene>
<name>A0A8H6X7G3_9AGAR</name>
<accession>A0A8H6X7G3</accession>
<comment type="caution">
    <text evidence="1">The sequence shown here is derived from an EMBL/GenBank/DDBJ whole genome shotgun (WGS) entry which is preliminary data.</text>
</comment>
<dbReference type="EMBL" id="JACAZH010000038">
    <property type="protein sequence ID" value="KAF7335970.1"/>
    <property type="molecule type" value="Genomic_DNA"/>
</dbReference>
<dbReference type="AlphaFoldDB" id="A0A8H6X7G3"/>
<dbReference type="Proteomes" id="UP000623467">
    <property type="component" value="Unassembled WGS sequence"/>
</dbReference>
<reference evidence="1" key="1">
    <citation type="submission" date="2020-05" db="EMBL/GenBank/DDBJ databases">
        <title>Mycena genomes resolve the evolution of fungal bioluminescence.</title>
        <authorList>
            <person name="Tsai I.J."/>
        </authorList>
    </citation>
    <scope>NUCLEOTIDE SEQUENCE</scope>
    <source>
        <strain evidence="1">160909Yilan</strain>
    </source>
</reference>
<evidence type="ECO:0000313" key="1">
    <source>
        <dbReference type="EMBL" id="KAF7335970.1"/>
    </source>
</evidence>
<evidence type="ECO:0000313" key="2">
    <source>
        <dbReference type="Proteomes" id="UP000623467"/>
    </source>
</evidence>